<dbReference type="Gene3D" id="3.30.420.40">
    <property type="match status" value="2"/>
</dbReference>
<dbReference type="PANTHER" id="PTHR42749:SF1">
    <property type="entry name" value="CELL SHAPE-DETERMINING PROTEIN MREB"/>
    <property type="match status" value="1"/>
</dbReference>
<dbReference type="PATRIC" id="fig|467210.3.peg.1521"/>
<dbReference type="Gene3D" id="3.90.640.10">
    <property type="entry name" value="Actin, Chain A, domain 4"/>
    <property type="match status" value="1"/>
</dbReference>
<dbReference type="Proteomes" id="UP000070394">
    <property type="component" value="Unassembled WGS sequence"/>
</dbReference>
<comment type="caution">
    <text evidence="1">The sequence shown here is derived from an EMBL/GenBank/DDBJ whole genome shotgun (WGS) entry which is preliminary data.</text>
</comment>
<dbReference type="RefSeq" id="WP_060931273.1">
    <property type="nucleotide sequence ID" value="NZ_KQ959831.1"/>
</dbReference>
<keyword evidence="2" id="KW-1185">Reference proteome</keyword>
<dbReference type="AlphaFoldDB" id="A0A133ZNY2"/>
<proteinExistence type="predicted"/>
<accession>A0A133ZNY2</accession>
<dbReference type="EMBL" id="LSDA01000095">
    <property type="protein sequence ID" value="KXB57141.1"/>
    <property type="molecule type" value="Genomic_DNA"/>
</dbReference>
<dbReference type="PANTHER" id="PTHR42749">
    <property type="entry name" value="CELL SHAPE-DETERMINING PROTEIN MREB"/>
    <property type="match status" value="1"/>
</dbReference>
<dbReference type="InterPro" id="IPR043129">
    <property type="entry name" value="ATPase_NBD"/>
</dbReference>
<organism evidence="1 2">
    <name type="scientific">Lachnoanaerobaculum saburreum</name>
    <dbReference type="NCBI Taxonomy" id="467210"/>
    <lineage>
        <taxon>Bacteria</taxon>
        <taxon>Bacillati</taxon>
        <taxon>Bacillota</taxon>
        <taxon>Clostridia</taxon>
        <taxon>Lachnospirales</taxon>
        <taxon>Lachnospiraceae</taxon>
        <taxon>Lachnoanaerobaculum</taxon>
    </lineage>
</organism>
<dbReference type="SUPFAM" id="SSF53067">
    <property type="entry name" value="Actin-like ATPase domain"/>
    <property type="match status" value="2"/>
</dbReference>
<protein>
    <recommendedName>
        <fullName evidence="3">Molecular chaperone</fullName>
    </recommendedName>
</protein>
<evidence type="ECO:0000313" key="2">
    <source>
        <dbReference type="Proteomes" id="UP000070394"/>
    </source>
</evidence>
<name>A0A133ZNY2_9FIRM</name>
<evidence type="ECO:0008006" key="3">
    <source>
        <dbReference type="Google" id="ProtNLM"/>
    </source>
</evidence>
<sequence>MSYKLNRNITKEEQAAAYTRKELELMSEYRLREICLREHIVKGFDKDMTSKELIEAILSYCQTFEDELIKEEKEGGRERIEEFFDKLSIKEPENDELRISGKISIYEGAALNFLDDYKIEYKEKFLNTNALIVSGDKKVCAIFNVVAMGDKKDSLYLVKDASLSGIVTDIKDYSLYLMERESSKFIYRIYMGEERKDLTKYRVYKIPIMDFEILPLIELHMPIALDLGSTNTTVAMYADSSYYRQIHVKQRGIKENTICHTLFLESVGGENFIEKMIPTVVAVTDVNEDGIDYVFGRRALWFANLSYTDKGFSVFYDIKRWAGDFERKEELTDAKGRYGYVQRIEIIAKYLKYVLDITRDNFKCRIKEVYITVPVKQKHVYEQMLGLLSKMLSISLKVTLDESTAVLYSFISKMREKNRLKDGESYKALIMDCGGGTTDLSACKFKVHAKGDIQTYTMENSYKNGNTDFGGNNITYKIMQLLKLRIVSKLLDTDKDLSLEVINELPTDPYRYIDEEGVESFYKGLQEAYEKAEEILPTAFKRFETYGKEGYYRVRNNYFFLFTLADEIKQELFSGNDIVIEVPEEKKGKSGILRLEADRYKLSVFKGEKLEILEGMPKISFNRYEVEKLIAGEIYAVMKVFMERLYKNGELYNFDMIRLTGQSCKIGLFRDALKEFVPGNMMQSGGSVKKEELKLACVDGLMRYLYDKRTGYAGFDIREEEALIPYKIKALSYSGRQEVLIDGFESNKMTGSLLRSLEDILLRMYLYDASESVRFEYLFHFKKDEARETDRMELAGRYSGYIKQEDTDDIQNGELKIFAFVDYKKWGFQIVPVYRLKDTLYAGEGKEYKFETDEWICDFFDGEH</sequence>
<evidence type="ECO:0000313" key="1">
    <source>
        <dbReference type="EMBL" id="KXB57141.1"/>
    </source>
</evidence>
<gene>
    <name evidence="1" type="ORF">HMPREF1866_01536</name>
</gene>
<dbReference type="STRING" id="467210.HMPREF1866_01536"/>
<reference evidence="2" key="1">
    <citation type="submission" date="2016-01" db="EMBL/GenBank/DDBJ databases">
        <authorList>
            <person name="Mitreva M."/>
            <person name="Pepin K.H."/>
            <person name="Mihindukulasuriya K.A."/>
            <person name="Fulton R."/>
            <person name="Fronick C."/>
            <person name="O'Laughlin M."/>
            <person name="Miner T."/>
            <person name="Herter B."/>
            <person name="Rosa B.A."/>
            <person name="Cordes M."/>
            <person name="Tomlinson C."/>
            <person name="Wollam A."/>
            <person name="Palsikar V.B."/>
            <person name="Mardis E.R."/>
            <person name="Wilson R.K."/>
        </authorList>
    </citation>
    <scope>NUCLEOTIDE SEQUENCE [LARGE SCALE GENOMIC DNA]</scope>
    <source>
        <strain evidence="2">DNF00896</strain>
    </source>
</reference>